<dbReference type="GO" id="GO:0071555">
    <property type="term" value="P:cell wall organization"/>
    <property type="evidence" value="ECO:0007669"/>
    <property type="project" value="UniProtKB-KW"/>
</dbReference>
<comment type="caution">
    <text evidence="17">The sequence shown here is derived from an EMBL/GenBank/DDBJ whole genome shotgun (WGS) entry which is preliminary data.</text>
</comment>
<evidence type="ECO:0000256" key="10">
    <source>
        <dbReference type="ARBA" id="ARBA00038367"/>
    </source>
</evidence>
<evidence type="ECO:0000256" key="13">
    <source>
        <dbReference type="ARBA" id="ARBA00042443"/>
    </source>
</evidence>
<keyword evidence="6" id="KW-0133">Cell shape</keyword>
<evidence type="ECO:0000256" key="8">
    <source>
        <dbReference type="ARBA" id="ARBA00023306"/>
    </source>
</evidence>
<sequence>MGGMIKVRGARPLYGTVRVPAAKNSVLPLLAASLLCGGPVRLRGAPRLSDVEGCLALLRAAGCAAGWDGGDVVVSGQPSCCRLPGGEAGRMRASVLFAAPLLARLGRAETVLPGGCRIGSRPVDWHLAALEAMGAEAAFAGQRLILTAPAGLHGAAVRLPGPSVGATETVLLAGCAARGRTVLQNAAKEPEIADLARFLNGCGAAIRGAGSGEIVIEGRAGRPLRGASYAPMPDRICASTLVCAAAAARGCVTAAGCAPGLYAPVLDILEQAGCRVLRGADSVTIGCAGPLRGVGRLVTGGYPALATDAAPLVAAALLTARGQTVIEDRVFEARFGCAGGFAALGAHVRVEAGGRELWIEGTGGGALRGAALAAGDLRGGAALAVAALAAEGESRITGCGYIDRGYPGLEAMLAAVGAQICREMPPQALD</sequence>
<keyword evidence="9" id="KW-0961">Cell wall biogenesis/degradation</keyword>
<dbReference type="Pfam" id="PF00275">
    <property type="entry name" value="EPSP_synthase"/>
    <property type="match status" value="1"/>
</dbReference>
<protein>
    <recommendedName>
        <fullName evidence="12">UDP-N-acetylglucosamine 1-carboxyvinyltransferase</fullName>
        <ecNumber evidence="11">2.5.1.7</ecNumber>
    </recommendedName>
    <alternativeName>
        <fullName evidence="13">Enoylpyruvate transferase</fullName>
    </alternativeName>
    <alternativeName>
        <fullName evidence="14">UDP-N-acetylglucosamine enolpyruvyl transferase</fullName>
    </alternativeName>
</protein>
<keyword evidence="7" id="KW-0573">Peptidoglycan synthesis</keyword>
<dbReference type="InterPro" id="IPR036968">
    <property type="entry name" value="Enolpyruvate_Tfrase_sf"/>
</dbReference>
<dbReference type="AlphaFoldDB" id="A0A9D1Q984"/>
<gene>
    <name evidence="17" type="ORF">H9890_05200</name>
</gene>
<dbReference type="SUPFAM" id="SSF55205">
    <property type="entry name" value="EPT/RTPC-like"/>
    <property type="match status" value="1"/>
</dbReference>
<comment type="similarity">
    <text evidence="10">Belongs to the EPSP synthase family. MurA subfamily.</text>
</comment>
<dbReference type="NCBIfam" id="NF006873">
    <property type="entry name" value="PRK09369.1"/>
    <property type="match status" value="1"/>
</dbReference>
<dbReference type="EMBL" id="DXHQ01000063">
    <property type="protein sequence ID" value="HIW08783.1"/>
    <property type="molecule type" value="Genomic_DNA"/>
</dbReference>
<evidence type="ECO:0000256" key="11">
    <source>
        <dbReference type="ARBA" id="ARBA00039108"/>
    </source>
</evidence>
<evidence type="ECO:0000313" key="18">
    <source>
        <dbReference type="Proteomes" id="UP000823933"/>
    </source>
</evidence>
<keyword evidence="3" id="KW-0963">Cytoplasm</keyword>
<proteinExistence type="inferred from homology"/>
<reference evidence="17" key="1">
    <citation type="journal article" date="2021" name="PeerJ">
        <title>Extensive microbial diversity within the chicken gut microbiome revealed by metagenomics and culture.</title>
        <authorList>
            <person name="Gilroy R."/>
            <person name="Ravi A."/>
            <person name="Getino M."/>
            <person name="Pursley I."/>
            <person name="Horton D.L."/>
            <person name="Alikhan N.F."/>
            <person name="Baker D."/>
            <person name="Gharbi K."/>
            <person name="Hall N."/>
            <person name="Watson M."/>
            <person name="Adriaenssens E.M."/>
            <person name="Foster-Nyarko E."/>
            <person name="Jarju S."/>
            <person name="Secka A."/>
            <person name="Antonio M."/>
            <person name="Oren A."/>
            <person name="Chaudhuri R.R."/>
            <person name="La Ragione R."/>
            <person name="Hildebrand F."/>
            <person name="Pallen M.J."/>
        </authorList>
    </citation>
    <scope>NUCLEOTIDE SEQUENCE</scope>
    <source>
        <strain evidence="17">ChiHcolR34-3080</strain>
    </source>
</reference>
<evidence type="ECO:0000256" key="14">
    <source>
        <dbReference type="ARBA" id="ARBA00042842"/>
    </source>
</evidence>
<name>A0A9D1Q984_9FIRM</name>
<evidence type="ECO:0000256" key="5">
    <source>
        <dbReference type="ARBA" id="ARBA00022679"/>
    </source>
</evidence>
<evidence type="ECO:0000256" key="9">
    <source>
        <dbReference type="ARBA" id="ARBA00023316"/>
    </source>
</evidence>
<dbReference type="GO" id="GO:0005737">
    <property type="term" value="C:cytoplasm"/>
    <property type="evidence" value="ECO:0007669"/>
    <property type="project" value="UniProtKB-SubCell"/>
</dbReference>
<evidence type="ECO:0000256" key="15">
    <source>
        <dbReference type="ARBA" id="ARBA00047527"/>
    </source>
</evidence>
<evidence type="ECO:0000256" key="2">
    <source>
        <dbReference type="ARBA" id="ARBA00004752"/>
    </source>
</evidence>
<dbReference type="GO" id="GO:0009252">
    <property type="term" value="P:peptidoglycan biosynthetic process"/>
    <property type="evidence" value="ECO:0007669"/>
    <property type="project" value="UniProtKB-KW"/>
</dbReference>
<comment type="subcellular location">
    <subcellularLocation>
        <location evidence="1">Cytoplasm</location>
    </subcellularLocation>
</comment>
<evidence type="ECO:0000256" key="1">
    <source>
        <dbReference type="ARBA" id="ARBA00004496"/>
    </source>
</evidence>
<dbReference type="InterPro" id="IPR001986">
    <property type="entry name" value="Enolpyruvate_Tfrase_dom"/>
</dbReference>
<keyword evidence="8" id="KW-0131">Cell cycle</keyword>
<reference evidence="17" key="2">
    <citation type="submission" date="2021-04" db="EMBL/GenBank/DDBJ databases">
        <authorList>
            <person name="Gilroy R."/>
        </authorList>
    </citation>
    <scope>NUCLEOTIDE SEQUENCE</scope>
    <source>
        <strain evidence="17">ChiHcolR34-3080</strain>
    </source>
</reference>
<evidence type="ECO:0000259" key="16">
    <source>
        <dbReference type="Pfam" id="PF00275"/>
    </source>
</evidence>
<comment type="pathway">
    <text evidence="2">Cell wall biogenesis; peptidoglycan biosynthesis.</text>
</comment>
<dbReference type="GO" id="GO:0051301">
    <property type="term" value="P:cell division"/>
    <property type="evidence" value="ECO:0007669"/>
    <property type="project" value="UniProtKB-KW"/>
</dbReference>
<dbReference type="InterPro" id="IPR013792">
    <property type="entry name" value="RNA3'P_cycl/enolpyr_Trfase_a/b"/>
</dbReference>
<accession>A0A9D1Q984</accession>
<dbReference type="Gene3D" id="3.65.10.10">
    <property type="entry name" value="Enolpyruvate transferase domain"/>
    <property type="match status" value="2"/>
</dbReference>
<evidence type="ECO:0000256" key="3">
    <source>
        <dbReference type="ARBA" id="ARBA00022490"/>
    </source>
</evidence>
<dbReference type="InterPro" id="IPR050068">
    <property type="entry name" value="MurA_subfamily"/>
</dbReference>
<keyword evidence="4" id="KW-0132">Cell division</keyword>
<keyword evidence="5 17" id="KW-0808">Transferase</keyword>
<evidence type="ECO:0000256" key="7">
    <source>
        <dbReference type="ARBA" id="ARBA00022984"/>
    </source>
</evidence>
<dbReference type="Proteomes" id="UP000823933">
    <property type="component" value="Unassembled WGS sequence"/>
</dbReference>
<evidence type="ECO:0000256" key="4">
    <source>
        <dbReference type="ARBA" id="ARBA00022618"/>
    </source>
</evidence>
<evidence type="ECO:0000256" key="12">
    <source>
        <dbReference type="ARBA" id="ARBA00039754"/>
    </source>
</evidence>
<dbReference type="GO" id="GO:0008760">
    <property type="term" value="F:UDP-N-acetylglucosamine 1-carboxyvinyltransferase activity"/>
    <property type="evidence" value="ECO:0007669"/>
    <property type="project" value="UniProtKB-EC"/>
</dbReference>
<dbReference type="PANTHER" id="PTHR43783">
    <property type="entry name" value="UDP-N-ACETYLGLUCOSAMINE 1-CARBOXYVINYLTRANSFERASE"/>
    <property type="match status" value="1"/>
</dbReference>
<dbReference type="PANTHER" id="PTHR43783:SF1">
    <property type="entry name" value="UDP-N-ACETYLGLUCOSAMINE 1-CARBOXYVINYLTRANSFERASE"/>
    <property type="match status" value="1"/>
</dbReference>
<comment type="catalytic activity">
    <reaction evidence="15">
        <text>phosphoenolpyruvate + UDP-N-acetyl-alpha-D-glucosamine = UDP-N-acetyl-3-O-(1-carboxyvinyl)-alpha-D-glucosamine + phosphate</text>
        <dbReference type="Rhea" id="RHEA:18681"/>
        <dbReference type="ChEBI" id="CHEBI:43474"/>
        <dbReference type="ChEBI" id="CHEBI:57705"/>
        <dbReference type="ChEBI" id="CHEBI:58702"/>
        <dbReference type="ChEBI" id="CHEBI:68483"/>
        <dbReference type="EC" id="2.5.1.7"/>
    </reaction>
</comment>
<feature type="domain" description="Enolpyruvate transferase" evidence="16">
    <location>
        <begin position="8"/>
        <end position="411"/>
    </location>
</feature>
<dbReference type="GO" id="GO:0008360">
    <property type="term" value="P:regulation of cell shape"/>
    <property type="evidence" value="ECO:0007669"/>
    <property type="project" value="UniProtKB-KW"/>
</dbReference>
<dbReference type="EC" id="2.5.1.7" evidence="11"/>
<evidence type="ECO:0000313" key="17">
    <source>
        <dbReference type="EMBL" id="HIW08783.1"/>
    </source>
</evidence>
<evidence type="ECO:0000256" key="6">
    <source>
        <dbReference type="ARBA" id="ARBA00022960"/>
    </source>
</evidence>
<organism evidence="17 18">
    <name type="scientific">Candidatus Faecalibacterium intestinigallinarum</name>
    <dbReference type="NCBI Taxonomy" id="2838581"/>
    <lineage>
        <taxon>Bacteria</taxon>
        <taxon>Bacillati</taxon>
        <taxon>Bacillota</taxon>
        <taxon>Clostridia</taxon>
        <taxon>Eubacteriales</taxon>
        <taxon>Oscillospiraceae</taxon>
        <taxon>Faecalibacterium</taxon>
    </lineage>
</organism>